<feature type="region of interest" description="Disordered" evidence="1">
    <location>
        <begin position="1"/>
        <end position="31"/>
    </location>
</feature>
<proteinExistence type="predicted"/>
<feature type="compositionally biased region" description="Low complexity" evidence="1">
    <location>
        <begin position="130"/>
        <end position="147"/>
    </location>
</feature>
<evidence type="ECO:0000256" key="1">
    <source>
        <dbReference type="SAM" id="MobiDB-lite"/>
    </source>
</evidence>
<comment type="caution">
    <text evidence="2">The sequence shown here is derived from an EMBL/GenBank/DDBJ whole genome shotgun (WGS) entry which is preliminary data.</text>
</comment>
<feature type="compositionally biased region" description="Polar residues" evidence="1">
    <location>
        <begin position="1"/>
        <end position="11"/>
    </location>
</feature>
<name>A0A9X0A2B6_9CNID</name>
<feature type="compositionally biased region" description="Polar residues" evidence="1">
    <location>
        <begin position="92"/>
        <end position="121"/>
    </location>
</feature>
<keyword evidence="3" id="KW-1185">Reference proteome</keyword>
<feature type="region of interest" description="Disordered" evidence="1">
    <location>
        <begin position="92"/>
        <end position="196"/>
    </location>
</feature>
<evidence type="ECO:0000313" key="2">
    <source>
        <dbReference type="EMBL" id="KAJ7391534.1"/>
    </source>
</evidence>
<accession>A0A9X0A2B6</accession>
<evidence type="ECO:0000313" key="3">
    <source>
        <dbReference type="Proteomes" id="UP001163046"/>
    </source>
</evidence>
<sequence>MTKGSRTSRYNLRQRFRALSSSGKKKQPVQSKDCTCSPQYFYSNTGICHCTIHHPDNTEFTKETSGSPRSNSPVSPSILQQEFSRNLNQATAQDGHINPSTCTSFQTAAQAGQPSPSTSFKALQRKEDSSSSNKTPDNTDSSSNSLDSESEHEEKESTPLILSASSRNKVRIQEAIEKEKERSHQPEFSSRSSSEEDLTACSMDHHFLSSLQENITELQRQVSRCTDVAQDIDRNYPPSSLSDTVKPTLFHGYESENFERWLEKFTLHLQRRRLRPTSDAALLN</sequence>
<protein>
    <submittedName>
        <fullName evidence="2">Uncharacterized protein</fullName>
    </submittedName>
</protein>
<organism evidence="2 3">
    <name type="scientific">Desmophyllum pertusum</name>
    <dbReference type="NCBI Taxonomy" id="174260"/>
    <lineage>
        <taxon>Eukaryota</taxon>
        <taxon>Metazoa</taxon>
        <taxon>Cnidaria</taxon>
        <taxon>Anthozoa</taxon>
        <taxon>Hexacorallia</taxon>
        <taxon>Scleractinia</taxon>
        <taxon>Caryophylliina</taxon>
        <taxon>Caryophylliidae</taxon>
        <taxon>Desmophyllum</taxon>
    </lineage>
</organism>
<dbReference type="EMBL" id="MU825405">
    <property type="protein sequence ID" value="KAJ7391534.1"/>
    <property type="molecule type" value="Genomic_DNA"/>
</dbReference>
<feature type="compositionally biased region" description="Basic and acidic residues" evidence="1">
    <location>
        <begin position="171"/>
        <end position="185"/>
    </location>
</feature>
<dbReference type="AlphaFoldDB" id="A0A9X0A2B6"/>
<reference evidence="2" key="1">
    <citation type="submission" date="2023-01" db="EMBL/GenBank/DDBJ databases">
        <title>Genome assembly of the deep-sea coral Lophelia pertusa.</title>
        <authorList>
            <person name="Herrera S."/>
            <person name="Cordes E."/>
        </authorList>
    </citation>
    <scope>NUCLEOTIDE SEQUENCE</scope>
    <source>
        <strain evidence="2">USNM1676648</strain>
        <tissue evidence="2">Polyp</tissue>
    </source>
</reference>
<gene>
    <name evidence="2" type="ORF">OS493_017228</name>
</gene>
<dbReference type="Proteomes" id="UP001163046">
    <property type="component" value="Unassembled WGS sequence"/>
</dbReference>